<dbReference type="Pfam" id="PF00071">
    <property type="entry name" value="Ras"/>
    <property type="match status" value="1"/>
</dbReference>
<comment type="caution">
    <text evidence="1">The sequence shown here is derived from an EMBL/GenBank/DDBJ whole genome shotgun (WGS) entry which is preliminary data.</text>
</comment>
<dbReference type="InterPro" id="IPR031620">
    <property type="entry name" value="DCAF17"/>
</dbReference>
<protein>
    <submittedName>
        <fullName evidence="1">DDB1-and CUL4-associated factor 17</fullName>
    </submittedName>
</protein>
<dbReference type="PRINTS" id="PR00449">
    <property type="entry name" value="RASTRNSFRMNG"/>
</dbReference>
<dbReference type="GO" id="GO:0080008">
    <property type="term" value="C:Cul4-RING E3 ubiquitin ligase complex"/>
    <property type="evidence" value="ECO:0007669"/>
    <property type="project" value="TreeGrafter"/>
</dbReference>
<dbReference type="GO" id="GO:0003924">
    <property type="term" value="F:GTPase activity"/>
    <property type="evidence" value="ECO:0007669"/>
    <property type="project" value="InterPro"/>
</dbReference>
<evidence type="ECO:0000313" key="2">
    <source>
        <dbReference type="Proteomes" id="UP000242188"/>
    </source>
</evidence>
<dbReference type="InterPro" id="IPR001806">
    <property type="entry name" value="Small_GTPase"/>
</dbReference>
<dbReference type="SUPFAM" id="SSF52540">
    <property type="entry name" value="P-loop containing nucleoside triphosphate hydrolases"/>
    <property type="match status" value="1"/>
</dbReference>
<dbReference type="Gene3D" id="3.40.50.300">
    <property type="entry name" value="P-loop containing nucleotide triphosphate hydrolases"/>
    <property type="match status" value="1"/>
</dbReference>
<dbReference type="Pfam" id="PF15802">
    <property type="entry name" value="DCAF17"/>
    <property type="match status" value="1"/>
</dbReference>
<dbReference type="PROSITE" id="PS51419">
    <property type="entry name" value="RAB"/>
    <property type="match status" value="1"/>
</dbReference>
<dbReference type="PANTHER" id="PTHR14815:SF2">
    <property type="entry name" value="DDB1- AND CUL4-ASSOCIATED FACTOR 17"/>
    <property type="match status" value="1"/>
</dbReference>
<dbReference type="Proteomes" id="UP000242188">
    <property type="component" value="Unassembled WGS sequence"/>
</dbReference>
<reference evidence="1 2" key="1">
    <citation type="journal article" date="2017" name="Nat. Ecol. Evol.">
        <title>Scallop genome provides insights into evolution of bilaterian karyotype and development.</title>
        <authorList>
            <person name="Wang S."/>
            <person name="Zhang J."/>
            <person name="Jiao W."/>
            <person name="Li J."/>
            <person name="Xun X."/>
            <person name="Sun Y."/>
            <person name="Guo X."/>
            <person name="Huan P."/>
            <person name="Dong B."/>
            <person name="Zhang L."/>
            <person name="Hu X."/>
            <person name="Sun X."/>
            <person name="Wang J."/>
            <person name="Zhao C."/>
            <person name="Wang Y."/>
            <person name="Wang D."/>
            <person name="Huang X."/>
            <person name="Wang R."/>
            <person name="Lv J."/>
            <person name="Li Y."/>
            <person name="Zhang Z."/>
            <person name="Liu B."/>
            <person name="Lu W."/>
            <person name="Hui Y."/>
            <person name="Liang J."/>
            <person name="Zhou Z."/>
            <person name="Hou R."/>
            <person name="Li X."/>
            <person name="Liu Y."/>
            <person name="Li H."/>
            <person name="Ning X."/>
            <person name="Lin Y."/>
            <person name="Zhao L."/>
            <person name="Xing Q."/>
            <person name="Dou J."/>
            <person name="Li Y."/>
            <person name="Mao J."/>
            <person name="Guo H."/>
            <person name="Dou H."/>
            <person name="Li T."/>
            <person name="Mu C."/>
            <person name="Jiang W."/>
            <person name="Fu Q."/>
            <person name="Fu X."/>
            <person name="Miao Y."/>
            <person name="Liu J."/>
            <person name="Yu Q."/>
            <person name="Li R."/>
            <person name="Liao H."/>
            <person name="Li X."/>
            <person name="Kong Y."/>
            <person name="Jiang Z."/>
            <person name="Chourrout D."/>
            <person name="Li R."/>
            <person name="Bao Z."/>
        </authorList>
    </citation>
    <scope>NUCLEOTIDE SEQUENCE [LARGE SCALE GENOMIC DNA]</scope>
    <source>
        <strain evidence="1 2">PY_sf001</strain>
    </source>
</reference>
<proteinExistence type="predicted"/>
<dbReference type="EMBL" id="NEDP02000262">
    <property type="protein sequence ID" value="OWF56187.1"/>
    <property type="molecule type" value="Genomic_DNA"/>
</dbReference>
<accession>A0A210R552</accession>
<organism evidence="1 2">
    <name type="scientific">Mizuhopecten yessoensis</name>
    <name type="common">Japanese scallop</name>
    <name type="synonym">Patinopecten yessoensis</name>
    <dbReference type="NCBI Taxonomy" id="6573"/>
    <lineage>
        <taxon>Eukaryota</taxon>
        <taxon>Metazoa</taxon>
        <taxon>Spiralia</taxon>
        <taxon>Lophotrochozoa</taxon>
        <taxon>Mollusca</taxon>
        <taxon>Bivalvia</taxon>
        <taxon>Autobranchia</taxon>
        <taxon>Pteriomorphia</taxon>
        <taxon>Pectinida</taxon>
        <taxon>Pectinoidea</taxon>
        <taxon>Pectinidae</taxon>
        <taxon>Mizuhopecten</taxon>
    </lineage>
</organism>
<sequence length="814" mass="93083">MYTKNCRKRASKMNALLLLMTRERHGQHRQHNASCKILRSLICGGNYSYKKVWQKNSDKRIACEGGKIYFDNFRIWYGGYNLKNEPQCLQVNQPRGPNRKIEDALVACIHSECLPLSNDGHKSSLFCLEKKWLLRFVLEKKRVLPIESVFLSPTHKFSDISWNEPQTSLVLRTTHNSRPYQHVRQAGAPVPIVMLLAVFEVCPLKFVGMLKITEEVFGKDVVHAVISQGLLITMHHSGWVRMYSFDRIVEKYRRFEAKLFEEFDTEGNICGEMPCGLPCNIQITECPPVLFEVRCAQHIVDVGGFPWHYLTSPHSTSQSCFHVRNLTTGQLAQNGTLAMDVTNLDTDKASFYGDDSGRILYVGATDIRLFKFSVDDKGCKVDKDFSVDLSRNTKVEEAMYTSSGRSIRRKVSTTELRDTSEMTIHNVDYEDDLDLLYTSAVYQDPEGTYNMVNLYHNTTGALLRAVRLEEPWQEVYEHRVILDLDTIIKVVKPSPGRFCCIVYRLCSNIEDQETKHKSTSKHHRPVQRDMPSVLPVLETGVGHMHQCNRKGKRNSLDVEAIQVVMLSSGSLLSLDWHKTREGQEVLASVLQRNLTKLKRFGLLERPMVPLHISVSDVRYKVFLLGKSGVGKTSTIAKHSGCQIPTVHSETQGIQTTTVFWPVKNLQLNKAFMFQIQFWDTGDNSTKKYDHIMPACLDKADAIIFLFSFVDKSSFEDIPHQLTRISTPKDNTTKLLIGTKFDQFAHSEITQRDIRDFEHNWKIPILKTRNIPDAENQNSFNDIAQNLNIICEHLWQRDLKIGGKGPPGDNKISYC</sequence>
<keyword evidence="2" id="KW-1185">Reference proteome</keyword>
<dbReference type="InterPro" id="IPR027417">
    <property type="entry name" value="P-loop_NTPase"/>
</dbReference>
<dbReference type="PANTHER" id="PTHR14815">
    <property type="entry name" value="DDB1- AND CUL4-ASSOCIATED FACTOR 17"/>
    <property type="match status" value="1"/>
</dbReference>
<dbReference type="GO" id="GO:0005525">
    <property type="term" value="F:GTP binding"/>
    <property type="evidence" value="ECO:0007669"/>
    <property type="project" value="InterPro"/>
</dbReference>
<dbReference type="AlphaFoldDB" id="A0A210R552"/>
<evidence type="ECO:0000313" key="1">
    <source>
        <dbReference type="EMBL" id="OWF56187.1"/>
    </source>
</evidence>
<gene>
    <name evidence="1" type="ORF">KP79_PYT21551</name>
</gene>
<dbReference type="STRING" id="6573.A0A210R552"/>
<dbReference type="GO" id="GO:0016567">
    <property type="term" value="P:protein ubiquitination"/>
    <property type="evidence" value="ECO:0007669"/>
    <property type="project" value="InterPro"/>
</dbReference>
<name>A0A210R552_MIZYE</name>
<dbReference type="OrthoDB" id="10266641at2759"/>